<name>A0A7L5BXE8_9RHOB</name>
<dbReference type="SUPFAM" id="SSF159501">
    <property type="entry name" value="EreA/ChaN-like"/>
    <property type="match status" value="1"/>
</dbReference>
<dbReference type="KEGG" id="hdh:G5B40_11970"/>
<reference evidence="3 4" key="1">
    <citation type="submission" date="2020-02" db="EMBL/GenBank/DDBJ databases">
        <title>complete genome sequence of Rhodobacteraceae bacterium.</title>
        <authorList>
            <person name="Park J."/>
            <person name="Kim Y.-S."/>
            <person name="Kim K.-H."/>
        </authorList>
    </citation>
    <scope>NUCLEOTIDE SEQUENCE [LARGE SCALE GENOMIC DNA]</scope>
    <source>
        <strain evidence="3 4">RR4-56</strain>
    </source>
</reference>
<feature type="domain" description="Haem-binding uptake Tiki superfamily ChaN" evidence="2">
    <location>
        <begin position="57"/>
        <end position="254"/>
    </location>
</feature>
<dbReference type="Pfam" id="PF04187">
    <property type="entry name" value="Cofac_haem_bdg"/>
    <property type="match status" value="1"/>
</dbReference>
<accession>A0A7L5BXE8</accession>
<dbReference type="RefSeq" id="WP_165098907.1">
    <property type="nucleotide sequence ID" value="NZ_CP049056.1"/>
</dbReference>
<dbReference type="AlphaFoldDB" id="A0A7L5BXE8"/>
<organism evidence="3 4">
    <name type="scientific">Pikeienuella piscinae</name>
    <dbReference type="NCBI Taxonomy" id="2748098"/>
    <lineage>
        <taxon>Bacteria</taxon>
        <taxon>Pseudomonadati</taxon>
        <taxon>Pseudomonadota</taxon>
        <taxon>Alphaproteobacteria</taxon>
        <taxon>Rhodobacterales</taxon>
        <taxon>Paracoccaceae</taxon>
        <taxon>Pikeienuella</taxon>
    </lineage>
</organism>
<dbReference type="CDD" id="cd14727">
    <property type="entry name" value="ChanN-like"/>
    <property type="match status" value="1"/>
</dbReference>
<protein>
    <submittedName>
        <fullName evidence="3">ChaN family lipoprotein</fullName>
    </submittedName>
</protein>
<dbReference type="Gene3D" id="3.40.50.11550">
    <property type="match status" value="1"/>
</dbReference>
<sequence>MCLAFHIHSVYLTIMLSRVAALFALSAVLAAPAAAAPCARDVGAICAGGAALTEAEMIDRLRAADIVILGERHDNPAHHRWQAKIVGALAPKGLAFEMIPRSREAIANEARARGADLGAALDWAHSGWPDWALYAPIFAAAPEARIAGGGVERAALTAAVKDGAARAFGAGAARYRLEERLPESVIDDMLAEQKAAHCDALPEAMLPGMVEAQQLRDAAFADAALRLVEAGHAPAALIAGNGHARADRGAPLYLRRAAPALRVSSVGMIEVGRDEAAGDGALFDIAIYTEPFDRGDPCADFIESRQKP</sequence>
<evidence type="ECO:0000259" key="2">
    <source>
        <dbReference type="Pfam" id="PF04187"/>
    </source>
</evidence>
<keyword evidence="1" id="KW-0732">Signal</keyword>
<evidence type="ECO:0000313" key="3">
    <source>
        <dbReference type="EMBL" id="QIE56111.1"/>
    </source>
</evidence>
<keyword evidence="3" id="KW-0449">Lipoprotein</keyword>
<evidence type="ECO:0000313" key="4">
    <source>
        <dbReference type="Proteomes" id="UP000503336"/>
    </source>
</evidence>
<dbReference type="EMBL" id="CP049056">
    <property type="protein sequence ID" value="QIE56111.1"/>
    <property type="molecule type" value="Genomic_DNA"/>
</dbReference>
<feature type="chain" id="PRO_5029797696" evidence="1">
    <location>
        <begin position="36"/>
        <end position="308"/>
    </location>
</feature>
<feature type="signal peptide" evidence="1">
    <location>
        <begin position="1"/>
        <end position="35"/>
    </location>
</feature>
<dbReference type="Proteomes" id="UP000503336">
    <property type="component" value="Chromosome"/>
</dbReference>
<evidence type="ECO:0000256" key="1">
    <source>
        <dbReference type="SAM" id="SignalP"/>
    </source>
</evidence>
<dbReference type="InterPro" id="IPR007314">
    <property type="entry name" value="Cofac_haem-bd_dom"/>
</dbReference>
<keyword evidence="4" id="KW-1185">Reference proteome</keyword>
<proteinExistence type="predicted"/>
<gene>
    <name evidence="3" type="ORF">G5B40_11970</name>
</gene>